<dbReference type="Pfam" id="PF01182">
    <property type="entry name" value="Glucosamine_iso"/>
    <property type="match status" value="1"/>
</dbReference>
<accession>A3HY93</accession>
<organism evidence="2 3">
    <name type="scientific">Algoriphagus machipongonensis</name>
    <dbReference type="NCBI Taxonomy" id="388413"/>
    <lineage>
        <taxon>Bacteria</taxon>
        <taxon>Pseudomonadati</taxon>
        <taxon>Bacteroidota</taxon>
        <taxon>Cytophagia</taxon>
        <taxon>Cytophagales</taxon>
        <taxon>Cyclobacteriaceae</taxon>
        <taxon>Algoriphagus</taxon>
    </lineage>
</organism>
<dbReference type="OrthoDB" id="9791139at2"/>
<dbReference type="Gene3D" id="3.40.50.1360">
    <property type="match status" value="1"/>
</dbReference>
<protein>
    <submittedName>
        <fullName evidence="2">Glucosamine-6-phosphate deaminase</fullName>
    </submittedName>
</protein>
<dbReference type="GO" id="GO:0006043">
    <property type="term" value="P:glucosamine catabolic process"/>
    <property type="evidence" value="ECO:0007669"/>
    <property type="project" value="TreeGrafter"/>
</dbReference>
<dbReference type="GO" id="GO:0006046">
    <property type="term" value="P:N-acetylglucosamine catabolic process"/>
    <property type="evidence" value="ECO:0007669"/>
    <property type="project" value="TreeGrafter"/>
</dbReference>
<keyword evidence="3" id="KW-1185">Reference proteome</keyword>
<dbReference type="InterPro" id="IPR006148">
    <property type="entry name" value="Glc/Gal-6P_isomerase"/>
</dbReference>
<dbReference type="SUPFAM" id="SSF100950">
    <property type="entry name" value="NagB/RpiA/CoA transferase-like"/>
    <property type="match status" value="1"/>
</dbReference>
<dbReference type="GO" id="GO:0005737">
    <property type="term" value="C:cytoplasm"/>
    <property type="evidence" value="ECO:0007669"/>
    <property type="project" value="TreeGrafter"/>
</dbReference>
<dbReference type="InterPro" id="IPR037171">
    <property type="entry name" value="NagB/RpiA_transferase-like"/>
</dbReference>
<dbReference type="CDD" id="cd01399">
    <property type="entry name" value="GlcN6P_deaminase"/>
    <property type="match status" value="1"/>
</dbReference>
<dbReference type="AlphaFoldDB" id="A3HY93"/>
<dbReference type="RefSeq" id="WP_008203445.1">
    <property type="nucleotide sequence ID" value="NZ_CM001023.1"/>
</dbReference>
<comment type="caution">
    <text evidence="2">The sequence shown here is derived from an EMBL/GenBank/DDBJ whole genome shotgun (WGS) entry which is preliminary data.</text>
</comment>
<dbReference type="STRING" id="388413.ALPR1_21058"/>
<proteinExistence type="predicted"/>
<dbReference type="GO" id="GO:0042802">
    <property type="term" value="F:identical protein binding"/>
    <property type="evidence" value="ECO:0007669"/>
    <property type="project" value="TreeGrafter"/>
</dbReference>
<dbReference type="EMBL" id="AAXU02000001">
    <property type="protein sequence ID" value="EAZ81566.1"/>
    <property type="molecule type" value="Genomic_DNA"/>
</dbReference>
<dbReference type="Proteomes" id="UP000003919">
    <property type="component" value="Unassembled WGS sequence"/>
</dbReference>
<sequence>MKEIQQEIQVFSTRDLTWKSAGEAVEKCIVDLQERQEEIRMVFAAAPSQTGMLNYLANSKKIQWEKVVAMHMDEYIGLPPESPQFFSKYLVENLFSKVPFKEVHLIQTQGKQELEIKWYSNLLKKAPIDIVCLGIGENGHIAFNDPPVANFQDPVFIKEVLLDQACRTQQVNDGCFESLDKVPRKALTLTIPALMSGDNLFCVVLGKNKSEAVKNTLTGPLSETCPASILMTHPQCKFYFDADAVSKLPQFHFTTN</sequence>
<feature type="domain" description="Glucosamine/galactosamine-6-phosphate isomerase" evidence="1">
    <location>
        <begin position="17"/>
        <end position="231"/>
    </location>
</feature>
<dbReference type="eggNOG" id="COG0363">
    <property type="taxonomic scope" value="Bacteria"/>
</dbReference>
<evidence type="ECO:0000313" key="3">
    <source>
        <dbReference type="Proteomes" id="UP000003919"/>
    </source>
</evidence>
<evidence type="ECO:0000313" key="2">
    <source>
        <dbReference type="EMBL" id="EAZ81566.1"/>
    </source>
</evidence>
<dbReference type="GO" id="GO:0019262">
    <property type="term" value="P:N-acetylneuraminate catabolic process"/>
    <property type="evidence" value="ECO:0007669"/>
    <property type="project" value="TreeGrafter"/>
</dbReference>
<evidence type="ECO:0000259" key="1">
    <source>
        <dbReference type="Pfam" id="PF01182"/>
    </source>
</evidence>
<gene>
    <name evidence="2" type="ORF">ALPR1_21058</name>
</gene>
<dbReference type="PANTHER" id="PTHR11280">
    <property type="entry name" value="GLUCOSAMINE-6-PHOSPHATE ISOMERASE"/>
    <property type="match status" value="1"/>
</dbReference>
<dbReference type="InterPro" id="IPR004547">
    <property type="entry name" value="Glucosamine6P_isomerase"/>
</dbReference>
<reference evidence="2 3" key="1">
    <citation type="journal article" date="2011" name="J. Bacteriol.">
        <title>Complete genome sequence of Algoriphagus sp. PR1, bacterial prey of a colony-forming choanoflagellate.</title>
        <authorList>
            <person name="Alegado R.A."/>
            <person name="Ferriera S."/>
            <person name="Nusbaum C."/>
            <person name="Young S.K."/>
            <person name="Zeng Q."/>
            <person name="Imamovic A."/>
            <person name="Fairclough S.R."/>
            <person name="King N."/>
        </authorList>
    </citation>
    <scope>NUCLEOTIDE SEQUENCE [LARGE SCALE GENOMIC DNA]</scope>
    <source>
        <strain evidence="2 3">PR1</strain>
    </source>
</reference>
<dbReference type="PANTHER" id="PTHR11280:SF6">
    <property type="entry name" value="GLUCOSAMINE-6-PHOSPHATE ISOMERASE NAGB"/>
    <property type="match status" value="1"/>
</dbReference>
<dbReference type="GO" id="GO:0005975">
    <property type="term" value="P:carbohydrate metabolic process"/>
    <property type="evidence" value="ECO:0007669"/>
    <property type="project" value="InterPro"/>
</dbReference>
<name>A3HY93_9BACT</name>
<dbReference type="GO" id="GO:0004342">
    <property type="term" value="F:glucosamine-6-phosphate deaminase activity"/>
    <property type="evidence" value="ECO:0007669"/>
    <property type="project" value="InterPro"/>
</dbReference>
<dbReference type="HOGENOM" id="CLU_049611_1_0_10"/>